<feature type="domain" description="C-type lectin" evidence="2">
    <location>
        <begin position="173"/>
        <end position="301"/>
    </location>
</feature>
<keyword evidence="1" id="KW-0732">Signal</keyword>
<dbReference type="SUPFAM" id="SSF56436">
    <property type="entry name" value="C-type lectin-like"/>
    <property type="match status" value="2"/>
</dbReference>
<gene>
    <name evidence="3" type="ORF">PSYICH_LOCUS212</name>
</gene>
<dbReference type="Gene3D" id="3.10.100.10">
    <property type="entry name" value="Mannose-Binding Protein A, subunit A"/>
    <property type="match status" value="2"/>
</dbReference>
<keyword evidence="4" id="KW-1185">Reference proteome</keyword>
<evidence type="ECO:0000259" key="2">
    <source>
        <dbReference type="SMART" id="SM00034"/>
    </source>
</evidence>
<evidence type="ECO:0000313" key="3">
    <source>
        <dbReference type="EMBL" id="CAH1099949.1"/>
    </source>
</evidence>
<proteinExistence type="predicted"/>
<dbReference type="InterPro" id="IPR051004">
    <property type="entry name" value="DC-SIGN_domain-containing"/>
</dbReference>
<evidence type="ECO:0000313" key="4">
    <source>
        <dbReference type="Proteomes" id="UP001153636"/>
    </source>
</evidence>
<dbReference type="InterPro" id="IPR001304">
    <property type="entry name" value="C-type_lectin-like"/>
</dbReference>
<sequence>MLVLRIVLILIINIYSCSTSNESVTIHTSVFGNKEYFISGSEAGYFQAHAICSKLGMRPVTIMTSQINEFLLHDIIDENLTANAFWTAGSTVLNKDVWNWLTYVIKFEYNQLPENLDDVENKRCLKIMVENEKTLKWVTEDCSKANLFMCEQYVKQEPFVDLLESFKNPLGLIENMPIFNDNEDVHFVINYMKESYHSANQICHALEMELLYIESEEENEMLKDYIKSAGTDSGAFWSSGHRIFDKVSWYWLGSAMPLEYTNWAIGKPEKNENYCLKVELGDEGLTWSEFDCTARLPFICKADLREHEDEDGEEE</sequence>
<reference evidence="3" key="1">
    <citation type="submission" date="2022-01" db="EMBL/GenBank/DDBJ databases">
        <authorList>
            <person name="King R."/>
        </authorList>
    </citation>
    <scope>NUCLEOTIDE SEQUENCE</scope>
</reference>
<protein>
    <recommendedName>
        <fullName evidence="2">C-type lectin domain-containing protein</fullName>
    </recommendedName>
</protein>
<dbReference type="OrthoDB" id="6746664at2759"/>
<feature type="domain" description="C-type lectin" evidence="2">
    <location>
        <begin position="17"/>
        <end position="151"/>
    </location>
</feature>
<name>A0A9P0G2Z1_9CUCU</name>
<organism evidence="3 4">
    <name type="scientific">Psylliodes chrysocephalus</name>
    <dbReference type="NCBI Taxonomy" id="3402493"/>
    <lineage>
        <taxon>Eukaryota</taxon>
        <taxon>Metazoa</taxon>
        <taxon>Ecdysozoa</taxon>
        <taxon>Arthropoda</taxon>
        <taxon>Hexapoda</taxon>
        <taxon>Insecta</taxon>
        <taxon>Pterygota</taxon>
        <taxon>Neoptera</taxon>
        <taxon>Endopterygota</taxon>
        <taxon>Coleoptera</taxon>
        <taxon>Polyphaga</taxon>
        <taxon>Cucujiformia</taxon>
        <taxon>Chrysomeloidea</taxon>
        <taxon>Chrysomelidae</taxon>
        <taxon>Galerucinae</taxon>
        <taxon>Alticini</taxon>
        <taxon>Psylliodes</taxon>
    </lineage>
</organism>
<dbReference type="PANTHER" id="PTHR22802:SF465">
    <property type="entry name" value="AT17652P-RELATED"/>
    <property type="match status" value="1"/>
</dbReference>
<feature type="signal peptide" evidence="1">
    <location>
        <begin position="1"/>
        <end position="19"/>
    </location>
</feature>
<dbReference type="InterPro" id="IPR016186">
    <property type="entry name" value="C-type_lectin-like/link_sf"/>
</dbReference>
<dbReference type="AlphaFoldDB" id="A0A9P0G2Z1"/>
<dbReference type="Pfam" id="PF00059">
    <property type="entry name" value="Lectin_C"/>
    <property type="match status" value="2"/>
</dbReference>
<dbReference type="CDD" id="cd00037">
    <property type="entry name" value="CLECT"/>
    <property type="match status" value="2"/>
</dbReference>
<accession>A0A9P0G2Z1</accession>
<dbReference type="PANTHER" id="PTHR22802">
    <property type="entry name" value="C-TYPE LECTIN SUPERFAMILY MEMBER"/>
    <property type="match status" value="1"/>
</dbReference>
<evidence type="ECO:0000256" key="1">
    <source>
        <dbReference type="SAM" id="SignalP"/>
    </source>
</evidence>
<dbReference type="InterPro" id="IPR016187">
    <property type="entry name" value="CTDL_fold"/>
</dbReference>
<dbReference type="Proteomes" id="UP001153636">
    <property type="component" value="Chromosome 1"/>
</dbReference>
<dbReference type="EMBL" id="OV651813">
    <property type="protein sequence ID" value="CAH1099949.1"/>
    <property type="molecule type" value="Genomic_DNA"/>
</dbReference>
<feature type="chain" id="PRO_5040232771" description="C-type lectin domain-containing protein" evidence="1">
    <location>
        <begin position="20"/>
        <end position="315"/>
    </location>
</feature>
<dbReference type="SMART" id="SM00034">
    <property type="entry name" value="CLECT"/>
    <property type="match status" value="2"/>
</dbReference>